<dbReference type="PANTHER" id="PTHR35108">
    <property type="entry name" value="30S RIBOSOMAL PROTEIN 3, CHLOROPLASTIC"/>
    <property type="match status" value="1"/>
</dbReference>
<evidence type="ECO:0000313" key="7">
    <source>
        <dbReference type="EMBL" id="KAK9814868.1"/>
    </source>
</evidence>
<accession>A0AAW1Q2Z2</accession>
<evidence type="ECO:0000256" key="3">
    <source>
        <dbReference type="ARBA" id="ARBA00022980"/>
    </source>
</evidence>
<protein>
    <recommendedName>
        <fullName evidence="5">30S ribosomal protein 3, chloroplastic</fullName>
    </recommendedName>
</protein>
<evidence type="ECO:0000256" key="6">
    <source>
        <dbReference type="SAM" id="MobiDB-lite"/>
    </source>
</evidence>
<dbReference type="EMBL" id="JALJOQ010000001">
    <property type="protein sequence ID" value="KAK9814868.1"/>
    <property type="molecule type" value="Genomic_DNA"/>
</dbReference>
<feature type="region of interest" description="Disordered" evidence="6">
    <location>
        <begin position="18"/>
        <end position="41"/>
    </location>
</feature>
<gene>
    <name evidence="7" type="ORF">WJX73_000837</name>
</gene>
<dbReference type="Gene3D" id="3.30.390.140">
    <property type="match status" value="1"/>
</dbReference>
<dbReference type="PANTHER" id="PTHR35108:SF1">
    <property type="entry name" value="OS04G0461100 PROTEIN"/>
    <property type="match status" value="1"/>
</dbReference>
<evidence type="ECO:0000256" key="1">
    <source>
        <dbReference type="ARBA" id="ARBA00008561"/>
    </source>
</evidence>
<dbReference type="GO" id="GO:0003735">
    <property type="term" value="F:structural constituent of ribosome"/>
    <property type="evidence" value="ECO:0007669"/>
    <property type="project" value="InterPro"/>
</dbReference>
<evidence type="ECO:0000256" key="5">
    <source>
        <dbReference type="ARBA" id="ARBA00035379"/>
    </source>
</evidence>
<dbReference type="GO" id="GO:1990904">
    <property type="term" value="C:ribonucleoprotein complex"/>
    <property type="evidence" value="ECO:0007669"/>
    <property type="project" value="UniProtKB-KW"/>
</dbReference>
<evidence type="ECO:0000256" key="4">
    <source>
        <dbReference type="ARBA" id="ARBA00023274"/>
    </source>
</evidence>
<dbReference type="GO" id="GO:0005840">
    <property type="term" value="C:ribosome"/>
    <property type="evidence" value="ECO:0007669"/>
    <property type="project" value="UniProtKB-KW"/>
</dbReference>
<sequence>MQTTHSLQCPLGRVRAPVRAPLSPSAPPKARRASGTASRRRVAVRPAQAVADFEQAGASATPAQSQPFDQAFCTNFLWLNETIGVCVDQLYSQGQRSPLTEYFIWPKRDAWDELKSCLDNKTWITEADKNDLLNTTTNVFEFWQSEDPKPTLDQAREKFPDSVFIGA</sequence>
<dbReference type="Proteomes" id="UP001465755">
    <property type="component" value="Unassembled WGS sequence"/>
</dbReference>
<reference evidence="7 8" key="1">
    <citation type="journal article" date="2024" name="Nat. Commun.">
        <title>Phylogenomics reveals the evolutionary origins of lichenization in chlorophyte algae.</title>
        <authorList>
            <person name="Puginier C."/>
            <person name="Libourel C."/>
            <person name="Otte J."/>
            <person name="Skaloud P."/>
            <person name="Haon M."/>
            <person name="Grisel S."/>
            <person name="Petersen M."/>
            <person name="Berrin J.G."/>
            <person name="Delaux P.M."/>
            <person name="Dal Grande F."/>
            <person name="Keller J."/>
        </authorList>
    </citation>
    <scope>NUCLEOTIDE SEQUENCE [LARGE SCALE GENOMIC DNA]</scope>
    <source>
        <strain evidence="7 8">SAG 2036</strain>
    </source>
</reference>
<evidence type="ECO:0000313" key="8">
    <source>
        <dbReference type="Proteomes" id="UP001465755"/>
    </source>
</evidence>
<dbReference type="InterPro" id="IPR006924">
    <property type="entry name" value="Ribosomal_cS23-like"/>
</dbReference>
<keyword evidence="3" id="KW-0689">Ribosomal protein</keyword>
<name>A0AAW1Q2Z2_9CHLO</name>
<comment type="subunit">
    <text evidence="2">Part of the 30S ribosomal subunit.</text>
</comment>
<dbReference type="GO" id="GO:0006412">
    <property type="term" value="P:translation"/>
    <property type="evidence" value="ECO:0007669"/>
    <property type="project" value="InterPro"/>
</dbReference>
<evidence type="ECO:0000256" key="2">
    <source>
        <dbReference type="ARBA" id="ARBA00011458"/>
    </source>
</evidence>
<dbReference type="Pfam" id="PF04839">
    <property type="entry name" value="PSRP-3_Ycf65"/>
    <property type="match status" value="1"/>
</dbReference>
<keyword evidence="8" id="KW-1185">Reference proteome</keyword>
<proteinExistence type="inferred from homology"/>
<dbReference type="InterPro" id="IPR038447">
    <property type="entry name" value="PSRP-3/Ycf65_sf"/>
</dbReference>
<keyword evidence="4" id="KW-0687">Ribonucleoprotein</keyword>
<dbReference type="AlphaFoldDB" id="A0AAW1Q2Z2"/>
<comment type="caution">
    <text evidence="7">The sequence shown here is derived from an EMBL/GenBank/DDBJ whole genome shotgun (WGS) entry which is preliminary data.</text>
</comment>
<comment type="similarity">
    <text evidence="1">Belongs to the chloroplast-specific ribosomal protein cS23 family.</text>
</comment>
<organism evidence="7 8">
    <name type="scientific">Symbiochloris irregularis</name>
    <dbReference type="NCBI Taxonomy" id="706552"/>
    <lineage>
        <taxon>Eukaryota</taxon>
        <taxon>Viridiplantae</taxon>
        <taxon>Chlorophyta</taxon>
        <taxon>core chlorophytes</taxon>
        <taxon>Trebouxiophyceae</taxon>
        <taxon>Trebouxiales</taxon>
        <taxon>Trebouxiaceae</taxon>
        <taxon>Symbiochloris</taxon>
    </lineage>
</organism>